<name>A0A8X6KHV4_TRICU</name>
<comment type="caution">
    <text evidence="2">The sequence shown here is derived from an EMBL/GenBank/DDBJ whole genome shotgun (WGS) entry which is preliminary data.</text>
</comment>
<feature type="compositionally biased region" description="Basic and acidic residues" evidence="1">
    <location>
        <begin position="32"/>
        <end position="50"/>
    </location>
</feature>
<dbReference type="AlphaFoldDB" id="A0A8X6KHV4"/>
<evidence type="ECO:0000313" key="3">
    <source>
        <dbReference type="Proteomes" id="UP000887116"/>
    </source>
</evidence>
<keyword evidence="3" id="KW-1185">Reference proteome</keyword>
<dbReference type="EMBL" id="BMAO01011521">
    <property type="protein sequence ID" value="GFQ74359.1"/>
    <property type="molecule type" value="Genomic_DNA"/>
</dbReference>
<sequence>MNEAQGRNRRIASAIKIKSGRVTASLSPPEMMQREASVKEMDEKDGYCKG</sequence>
<proteinExistence type="predicted"/>
<feature type="region of interest" description="Disordered" evidence="1">
    <location>
        <begin position="23"/>
        <end position="50"/>
    </location>
</feature>
<feature type="non-terminal residue" evidence="2">
    <location>
        <position position="50"/>
    </location>
</feature>
<gene>
    <name evidence="2" type="ORF">TNCT_54971</name>
</gene>
<organism evidence="2 3">
    <name type="scientific">Trichonephila clavata</name>
    <name type="common">Joro spider</name>
    <name type="synonym">Nephila clavata</name>
    <dbReference type="NCBI Taxonomy" id="2740835"/>
    <lineage>
        <taxon>Eukaryota</taxon>
        <taxon>Metazoa</taxon>
        <taxon>Ecdysozoa</taxon>
        <taxon>Arthropoda</taxon>
        <taxon>Chelicerata</taxon>
        <taxon>Arachnida</taxon>
        <taxon>Araneae</taxon>
        <taxon>Araneomorphae</taxon>
        <taxon>Entelegynae</taxon>
        <taxon>Araneoidea</taxon>
        <taxon>Nephilidae</taxon>
        <taxon>Trichonephila</taxon>
    </lineage>
</organism>
<reference evidence="2" key="1">
    <citation type="submission" date="2020-07" db="EMBL/GenBank/DDBJ databases">
        <title>Multicomponent nature underlies the extraordinary mechanical properties of spider dragline silk.</title>
        <authorList>
            <person name="Kono N."/>
            <person name="Nakamura H."/>
            <person name="Mori M."/>
            <person name="Yoshida Y."/>
            <person name="Ohtoshi R."/>
            <person name="Malay A.D."/>
            <person name="Moran D.A.P."/>
            <person name="Tomita M."/>
            <person name="Numata K."/>
            <person name="Arakawa K."/>
        </authorList>
    </citation>
    <scope>NUCLEOTIDE SEQUENCE</scope>
</reference>
<evidence type="ECO:0000256" key="1">
    <source>
        <dbReference type="SAM" id="MobiDB-lite"/>
    </source>
</evidence>
<evidence type="ECO:0000313" key="2">
    <source>
        <dbReference type="EMBL" id="GFQ74359.1"/>
    </source>
</evidence>
<protein>
    <submittedName>
        <fullName evidence="2">Uncharacterized protein</fullName>
    </submittedName>
</protein>
<accession>A0A8X6KHV4</accession>
<dbReference type="Proteomes" id="UP000887116">
    <property type="component" value="Unassembled WGS sequence"/>
</dbReference>